<dbReference type="EMBL" id="QBMP01000284">
    <property type="protein sequence ID" value="PZO47146.1"/>
    <property type="molecule type" value="Genomic_DNA"/>
</dbReference>
<evidence type="ECO:0000313" key="1">
    <source>
        <dbReference type="EMBL" id="PZO47146.1"/>
    </source>
</evidence>
<evidence type="ECO:0000313" key="2">
    <source>
        <dbReference type="Proteomes" id="UP000249794"/>
    </source>
</evidence>
<reference evidence="2" key="1">
    <citation type="submission" date="2018-04" db="EMBL/GenBank/DDBJ databases">
        <authorList>
            <person name="Cornet L."/>
        </authorList>
    </citation>
    <scope>NUCLEOTIDE SEQUENCE [LARGE SCALE GENOMIC DNA]</scope>
</reference>
<accession>A0A2W4WQC1</accession>
<organism evidence="1 2">
    <name type="scientific">Phormidesmis priestleyi</name>
    <dbReference type="NCBI Taxonomy" id="268141"/>
    <lineage>
        <taxon>Bacteria</taxon>
        <taxon>Bacillati</taxon>
        <taxon>Cyanobacteriota</taxon>
        <taxon>Cyanophyceae</taxon>
        <taxon>Leptolyngbyales</taxon>
        <taxon>Leptolyngbyaceae</taxon>
        <taxon>Phormidesmis</taxon>
    </lineage>
</organism>
<name>A0A2W4WQC1_9CYAN</name>
<sequence>MIQTVKARAIVKPGGFIEVHSDELPEGATVEVIVLVEEPEEPEKPLKELIDFIGAANPNDSEDDEPKGLSRFIGVMKGKGSFNSVADIDEYIRQERDSWDS</sequence>
<comment type="caution">
    <text evidence="1">The sequence shown here is derived from an EMBL/GenBank/DDBJ whole genome shotgun (WGS) entry which is preliminary data.</text>
</comment>
<gene>
    <name evidence="1" type="ORF">DCF15_19420</name>
</gene>
<protein>
    <submittedName>
        <fullName evidence="1">Uncharacterized protein</fullName>
    </submittedName>
</protein>
<proteinExistence type="predicted"/>
<dbReference type="AlphaFoldDB" id="A0A2W4WQC1"/>
<dbReference type="Proteomes" id="UP000249794">
    <property type="component" value="Unassembled WGS sequence"/>
</dbReference>
<reference evidence="1 2" key="2">
    <citation type="submission" date="2018-06" db="EMBL/GenBank/DDBJ databases">
        <title>Metagenomic assembly of (sub)arctic Cyanobacteria and their associated microbiome from non-axenic cultures.</title>
        <authorList>
            <person name="Baurain D."/>
        </authorList>
    </citation>
    <scope>NUCLEOTIDE SEQUENCE [LARGE SCALE GENOMIC DNA]</scope>
    <source>
        <strain evidence="1">ULC027bin1</strain>
    </source>
</reference>